<feature type="compositionally biased region" description="Polar residues" evidence="26">
    <location>
        <begin position="1173"/>
        <end position="1182"/>
    </location>
</feature>
<dbReference type="InterPro" id="IPR047429">
    <property type="entry name" value="PHD3_NSD1"/>
</dbReference>
<dbReference type="STRING" id="7998.ENSIPUP00000009897"/>
<feature type="compositionally biased region" description="Polar residues" evidence="26">
    <location>
        <begin position="1224"/>
        <end position="1233"/>
    </location>
</feature>
<keyword evidence="11" id="KW-0479">Metal-binding</keyword>
<feature type="domain" description="AWS" evidence="31">
    <location>
        <begin position="1601"/>
        <end position="1651"/>
    </location>
</feature>
<keyword evidence="4" id="KW-0158">Chromosome</keyword>
<evidence type="ECO:0000256" key="11">
    <source>
        <dbReference type="ARBA" id="ARBA00022723"/>
    </source>
</evidence>
<feature type="compositionally biased region" description="Low complexity" evidence="26">
    <location>
        <begin position="900"/>
        <end position="913"/>
    </location>
</feature>
<dbReference type="Pfam" id="PF00856">
    <property type="entry name" value="SET"/>
    <property type="match status" value="1"/>
</dbReference>
<feature type="region of interest" description="Disordered" evidence="26">
    <location>
        <begin position="1982"/>
        <end position="2075"/>
    </location>
</feature>
<keyword evidence="20" id="KW-0539">Nucleus</keyword>
<keyword evidence="18" id="KW-0010">Activator</keyword>
<keyword evidence="8" id="KW-0489">Methyltransferase</keyword>
<evidence type="ECO:0000256" key="18">
    <source>
        <dbReference type="ARBA" id="ARBA00023159"/>
    </source>
</evidence>
<keyword evidence="10" id="KW-0949">S-adenosyl-L-methionine</keyword>
<dbReference type="Gene3D" id="2.30.30.140">
    <property type="match status" value="2"/>
</dbReference>
<keyword evidence="32" id="KW-1185">Reference proteome</keyword>
<feature type="compositionally biased region" description="Low complexity" evidence="26">
    <location>
        <begin position="258"/>
        <end position="269"/>
    </location>
</feature>
<dbReference type="InterPro" id="IPR047432">
    <property type="entry name" value="PHD5_NSD1"/>
</dbReference>
<dbReference type="GeneID" id="108274654"/>
<dbReference type="SMART" id="SM00570">
    <property type="entry name" value="AWS"/>
    <property type="match status" value="1"/>
</dbReference>
<evidence type="ECO:0000256" key="19">
    <source>
        <dbReference type="ARBA" id="ARBA00023163"/>
    </source>
</evidence>
<dbReference type="GO" id="GO:0003712">
    <property type="term" value="F:transcription coregulator activity"/>
    <property type="evidence" value="ECO:0007669"/>
    <property type="project" value="UniProtKB-ARBA"/>
</dbReference>
<feature type="region of interest" description="Disordered" evidence="26">
    <location>
        <begin position="788"/>
        <end position="986"/>
    </location>
</feature>
<feature type="region of interest" description="Disordered" evidence="26">
    <location>
        <begin position="428"/>
        <end position="593"/>
    </location>
</feature>
<dbReference type="FunFam" id="2.30.30.140:FF:000059">
    <property type="entry name" value="Histone-lysine N-methyltransferase"/>
    <property type="match status" value="1"/>
</dbReference>
<feature type="compositionally biased region" description="Pro residues" evidence="26">
    <location>
        <begin position="206"/>
        <end position="216"/>
    </location>
</feature>
<dbReference type="InterPro" id="IPR047433">
    <property type="entry name" value="SET_NSD1"/>
</dbReference>
<comment type="subcellular location">
    <subcellularLocation>
        <location evidence="2">Chromosome</location>
    </subcellularLocation>
    <subcellularLocation>
        <location evidence="1">Nucleus</location>
    </subcellularLocation>
</comment>
<dbReference type="SUPFAM" id="SSF63748">
    <property type="entry name" value="Tudor/PWWP/MBT"/>
    <property type="match status" value="2"/>
</dbReference>
<evidence type="ECO:0000259" key="28">
    <source>
        <dbReference type="PROSITE" id="PS50280"/>
    </source>
</evidence>
<dbReference type="CTD" id="556086"/>
<dbReference type="CDD" id="cd15659">
    <property type="entry name" value="PHD5_NSD1"/>
    <property type="match status" value="1"/>
</dbReference>
<dbReference type="InterPro" id="IPR047426">
    <property type="entry name" value="PHD1_NSD1_2"/>
</dbReference>
<evidence type="ECO:0000256" key="22">
    <source>
        <dbReference type="ARBA" id="ARBA00066810"/>
    </source>
</evidence>
<evidence type="ECO:0000256" key="24">
    <source>
        <dbReference type="ARBA" id="ARBA00081785"/>
    </source>
</evidence>
<dbReference type="Pfam" id="PF17982">
    <property type="entry name" value="C5HCH"/>
    <property type="match status" value="1"/>
</dbReference>
<dbReference type="FunFam" id="3.30.40.10:FF:000025">
    <property type="entry name" value="Histone-lysine N-methyltransferase"/>
    <property type="match status" value="1"/>
</dbReference>
<feature type="compositionally biased region" description="Polar residues" evidence="26">
    <location>
        <begin position="1983"/>
        <end position="1997"/>
    </location>
</feature>
<dbReference type="SUPFAM" id="SSF82199">
    <property type="entry name" value="SET domain"/>
    <property type="match status" value="1"/>
</dbReference>
<feature type="domain" description="PWWP" evidence="29">
    <location>
        <begin position="1467"/>
        <end position="1529"/>
    </location>
</feature>
<evidence type="ECO:0000256" key="10">
    <source>
        <dbReference type="ARBA" id="ARBA00022691"/>
    </source>
</evidence>
<evidence type="ECO:0000256" key="14">
    <source>
        <dbReference type="ARBA" id="ARBA00022833"/>
    </source>
</evidence>
<evidence type="ECO:0000256" key="23">
    <source>
        <dbReference type="ARBA" id="ARBA00080495"/>
    </source>
</evidence>
<dbReference type="FunFam" id="2.30.30.140:FF:000004">
    <property type="entry name" value="Histone-lysine N-methyltransferase"/>
    <property type="match status" value="1"/>
</dbReference>
<dbReference type="Pfam" id="PF00628">
    <property type="entry name" value="PHD"/>
    <property type="match status" value="1"/>
</dbReference>
<evidence type="ECO:0000256" key="6">
    <source>
        <dbReference type="ARBA" id="ARBA00022499"/>
    </source>
</evidence>
<feature type="region of interest" description="Disordered" evidence="26">
    <location>
        <begin position="1222"/>
        <end position="1249"/>
    </location>
</feature>
<evidence type="ECO:0000256" key="15">
    <source>
        <dbReference type="ARBA" id="ARBA00022843"/>
    </source>
</evidence>
<accession>A0A2D0SDM7</accession>
<feature type="domain" description="PHD-type" evidence="27">
    <location>
        <begin position="1254"/>
        <end position="1300"/>
    </location>
</feature>
<dbReference type="InterPro" id="IPR019786">
    <property type="entry name" value="Zinc_finger_PHD-type_CS"/>
</dbReference>
<dbReference type="PROSITE" id="PS01359">
    <property type="entry name" value="ZF_PHD_1"/>
    <property type="match status" value="1"/>
</dbReference>
<reference evidence="33" key="2">
    <citation type="submission" date="2025-08" db="UniProtKB">
        <authorList>
            <consortium name="RefSeq"/>
        </authorList>
    </citation>
    <scope>IDENTIFICATION</scope>
    <source>
        <tissue evidence="33">Blood</tissue>
    </source>
</reference>
<feature type="compositionally biased region" description="Basic residues" evidence="26">
    <location>
        <begin position="454"/>
        <end position="464"/>
    </location>
</feature>
<dbReference type="CDD" id="cd15653">
    <property type="entry name" value="PHD3_NSD1"/>
    <property type="match status" value="1"/>
</dbReference>
<feature type="compositionally biased region" description="Polar residues" evidence="26">
    <location>
        <begin position="580"/>
        <end position="590"/>
    </location>
</feature>
<evidence type="ECO:0000256" key="7">
    <source>
        <dbReference type="ARBA" id="ARBA00022553"/>
    </source>
</evidence>
<feature type="compositionally biased region" description="Basic and acidic residues" evidence="26">
    <location>
        <begin position="149"/>
        <end position="162"/>
    </location>
</feature>
<feature type="region of interest" description="Disordered" evidence="26">
    <location>
        <begin position="1564"/>
        <end position="1584"/>
    </location>
</feature>
<protein>
    <recommendedName>
        <fullName evidence="3">Histone-lysine N-methyltransferase, H3 lysine-36 specific</fullName>
        <ecNumber evidence="22">2.1.1.357</ecNumber>
    </recommendedName>
    <alternativeName>
        <fullName evidence="23">H3-K36-HMTase</fullName>
    </alternativeName>
    <alternativeName>
        <fullName evidence="24">Nuclear receptor-binding SET domain-containing protein 1</fullName>
    </alternativeName>
</protein>
<dbReference type="FunFam" id="3.30.40.10:FF:000201">
    <property type="entry name" value="Histone-lysine N-methyltransferase"/>
    <property type="match status" value="1"/>
</dbReference>
<dbReference type="InterPro" id="IPR013083">
    <property type="entry name" value="Znf_RING/FYVE/PHD"/>
</dbReference>
<feature type="compositionally biased region" description="Polar residues" evidence="26">
    <location>
        <begin position="38"/>
        <end position="52"/>
    </location>
</feature>
<dbReference type="SMART" id="SM00317">
    <property type="entry name" value="SET"/>
    <property type="match status" value="1"/>
</dbReference>
<evidence type="ECO:0000256" key="1">
    <source>
        <dbReference type="ARBA" id="ARBA00004123"/>
    </source>
</evidence>
<dbReference type="GO" id="GO:0008270">
    <property type="term" value="F:zinc ion binding"/>
    <property type="evidence" value="ECO:0007669"/>
    <property type="project" value="UniProtKB-KW"/>
</dbReference>
<keyword evidence="17" id="KW-0805">Transcription regulation</keyword>
<dbReference type="InterPro" id="IPR050777">
    <property type="entry name" value="SET2_Histone-Lys_MeTrsfase"/>
</dbReference>
<evidence type="ECO:0000256" key="26">
    <source>
        <dbReference type="SAM" id="MobiDB-lite"/>
    </source>
</evidence>
<gene>
    <name evidence="33" type="primary">nsd1a</name>
</gene>
<feature type="domain" description="PWWP" evidence="29">
    <location>
        <begin position="284"/>
        <end position="349"/>
    </location>
</feature>
<dbReference type="InterPro" id="IPR011011">
    <property type="entry name" value="Znf_FYVE_PHD"/>
</dbReference>
<evidence type="ECO:0000256" key="21">
    <source>
        <dbReference type="ARBA" id="ARBA00050654"/>
    </source>
</evidence>
<dbReference type="GO" id="GO:0005694">
    <property type="term" value="C:chromosome"/>
    <property type="evidence" value="ECO:0007669"/>
    <property type="project" value="UniProtKB-SubCell"/>
</dbReference>
<evidence type="ECO:0000259" key="31">
    <source>
        <dbReference type="PROSITE" id="PS51215"/>
    </source>
</evidence>
<dbReference type="Gene3D" id="3.30.40.10">
    <property type="entry name" value="Zinc/RING finger domain, C3HC4 (zinc finger)"/>
    <property type="match status" value="4"/>
</dbReference>
<evidence type="ECO:0000256" key="17">
    <source>
        <dbReference type="ARBA" id="ARBA00023015"/>
    </source>
</evidence>
<feature type="compositionally biased region" description="Basic and acidic residues" evidence="26">
    <location>
        <begin position="521"/>
        <end position="537"/>
    </location>
</feature>
<feature type="compositionally biased region" description="Basic and acidic residues" evidence="26">
    <location>
        <begin position="468"/>
        <end position="477"/>
    </location>
</feature>
<feature type="domain" description="Post-SET" evidence="30">
    <location>
        <begin position="1777"/>
        <end position="1793"/>
    </location>
</feature>
<dbReference type="OrthoDB" id="422362at2759"/>
<feature type="region of interest" description="Disordered" evidence="26">
    <location>
        <begin position="619"/>
        <end position="656"/>
    </location>
</feature>
<feature type="compositionally biased region" description="Low complexity" evidence="26">
    <location>
        <begin position="627"/>
        <end position="648"/>
    </location>
</feature>
<keyword evidence="12" id="KW-0677">Repeat</keyword>
<feature type="compositionally biased region" description="Acidic residues" evidence="26">
    <location>
        <begin position="2019"/>
        <end position="2043"/>
    </location>
</feature>
<dbReference type="GO" id="GO:0140954">
    <property type="term" value="F:histone H3K36 dimethyltransferase activity"/>
    <property type="evidence" value="ECO:0007669"/>
    <property type="project" value="UniProtKB-EC"/>
</dbReference>
<evidence type="ECO:0000256" key="13">
    <source>
        <dbReference type="ARBA" id="ARBA00022771"/>
    </source>
</evidence>
<dbReference type="InterPro" id="IPR000313">
    <property type="entry name" value="PWWP_dom"/>
</dbReference>
<feature type="compositionally biased region" description="Basic residues" evidence="26">
    <location>
        <begin position="1807"/>
        <end position="1818"/>
    </location>
</feature>
<dbReference type="FunFam" id="2.170.270.10:FF:000002">
    <property type="entry name" value="Histone-lysine N-methyltransferase"/>
    <property type="match status" value="1"/>
</dbReference>
<evidence type="ECO:0000256" key="12">
    <source>
        <dbReference type="ARBA" id="ARBA00022737"/>
    </source>
</evidence>
<dbReference type="RefSeq" id="XP_017340360.1">
    <property type="nucleotide sequence ID" value="XM_017484871.3"/>
</dbReference>
<comment type="catalytic activity">
    <reaction evidence="21">
        <text>L-lysyl(36)-[histone H3] + 2 S-adenosyl-L-methionine = N(6),N(6)-dimethyl-L-lysyl(36)-[histone H3] + 2 S-adenosyl-L-homocysteine + 2 H(+)</text>
        <dbReference type="Rhea" id="RHEA:60308"/>
        <dbReference type="Rhea" id="RHEA-COMP:9785"/>
        <dbReference type="Rhea" id="RHEA-COMP:9787"/>
        <dbReference type="ChEBI" id="CHEBI:15378"/>
        <dbReference type="ChEBI" id="CHEBI:29969"/>
        <dbReference type="ChEBI" id="CHEBI:57856"/>
        <dbReference type="ChEBI" id="CHEBI:59789"/>
        <dbReference type="ChEBI" id="CHEBI:61976"/>
        <dbReference type="EC" id="2.1.1.357"/>
    </reaction>
</comment>
<dbReference type="InterPro" id="IPR003616">
    <property type="entry name" value="Post-SET_dom"/>
</dbReference>
<dbReference type="GO" id="GO:0016922">
    <property type="term" value="F:nuclear receptor binding"/>
    <property type="evidence" value="ECO:0007669"/>
    <property type="project" value="UniProtKB-ARBA"/>
</dbReference>
<feature type="compositionally biased region" description="Basic residues" evidence="26">
    <location>
        <begin position="561"/>
        <end position="575"/>
    </location>
</feature>
<feature type="region of interest" description="Disordered" evidence="26">
    <location>
        <begin position="148"/>
        <end position="226"/>
    </location>
</feature>
<dbReference type="CDD" id="cd15648">
    <property type="entry name" value="PHD1_NSD1_2"/>
    <property type="match status" value="1"/>
</dbReference>
<organism evidence="32 33">
    <name type="scientific">Ictalurus punctatus</name>
    <name type="common">Channel catfish</name>
    <name type="synonym">Silurus punctatus</name>
    <dbReference type="NCBI Taxonomy" id="7998"/>
    <lineage>
        <taxon>Eukaryota</taxon>
        <taxon>Metazoa</taxon>
        <taxon>Chordata</taxon>
        <taxon>Craniata</taxon>
        <taxon>Vertebrata</taxon>
        <taxon>Euteleostomi</taxon>
        <taxon>Actinopterygii</taxon>
        <taxon>Neopterygii</taxon>
        <taxon>Teleostei</taxon>
        <taxon>Ostariophysi</taxon>
        <taxon>Siluriformes</taxon>
        <taxon>Ictaluridae</taxon>
        <taxon>Ictalurus</taxon>
    </lineage>
</organism>
<feature type="compositionally biased region" description="Gly residues" evidence="26">
    <location>
        <begin position="1238"/>
        <end position="1249"/>
    </location>
</feature>
<feature type="region of interest" description="Disordered" evidence="26">
    <location>
        <begin position="1002"/>
        <end position="1207"/>
    </location>
</feature>
<evidence type="ECO:0000313" key="33">
    <source>
        <dbReference type="RefSeq" id="XP_017340360.1"/>
    </source>
</evidence>
<dbReference type="Proteomes" id="UP000221080">
    <property type="component" value="Chromosome 14"/>
</dbReference>
<dbReference type="InterPro" id="IPR055197">
    <property type="entry name" value="PHDvar_NSD"/>
</dbReference>
<feature type="compositionally biased region" description="Basic and acidic residues" evidence="26">
    <location>
        <begin position="972"/>
        <end position="981"/>
    </location>
</feature>
<keyword evidence="15" id="KW-0832">Ubl conjugation</keyword>
<evidence type="ECO:0000259" key="29">
    <source>
        <dbReference type="PROSITE" id="PS50812"/>
    </source>
</evidence>
<dbReference type="PROSITE" id="PS50812">
    <property type="entry name" value="PWWP"/>
    <property type="match status" value="2"/>
</dbReference>
<dbReference type="SMART" id="SM00508">
    <property type="entry name" value="PostSET"/>
    <property type="match status" value="1"/>
</dbReference>
<dbReference type="InterPro" id="IPR059153">
    <property type="entry name" value="NSD_PHD-1st"/>
</dbReference>
<evidence type="ECO:0000259" key="27">
    <source>
        <dbReference type="PROSITE" id="PS50016"/>
    </source>
</evidence>
<evidence type="ECO:0000256" key="20">
    <source>
        <dbReference type="ARBA" id="ARBA00023242"/>
    </source>
</evidence>
<dbReference type="SUPFAM" id="SSF57903">
    <property type="entry name" value="FYVE/PHD zinc finger"/>
    <property type="match status" value="3"/>
</dbReference>
<dbReference type="PROSITE" id="PS50280">
    <property type="entry name" value="SET"/>
    <property type="match status" value="1"/>
</dbReference>
<feature type="region of interest" description="Disordered" evidence="26">
    <location>
        <begin position="251"/>
        <end position="278"/>
    </location>
</feature>
<evidence type="ECO:0000256" key="16">
    <source>
        <dbReference type="ARBA" id="ARBA00022853"/>
    </source>
</evidence>
<dbReference type="GO" id="GO:0032259">
    <property type="term" value="P:methylation"/>
    <property type="evidence" value="ECO:0007669"/>
    <property type="project" value="UniProtKB-KW"/>
</dbReference>
<name>A0A2D0SDM7_ICTPU</name>
<dbReference type="InterPro" id="IPR046341">
    <property type="entry name" value="SET_dom_sf"/>
</dbReference>
<evidence type="ECO:0000256" key="25">
    <source>
        <dbReference type="PROSITE-ProRule" id="PRU00146"/>
    </source>
</evidence>
<evidence type="ECO:0000313" key="32">
    <source>
        <dbReference type="Proteomes" id="UP000221080"/>
    </source>
</evidence>
<keyword evidence="7" id="KW-0597">Phosphoprotein</keyword>
<evidence type="ECO:0000256" key="9">
    <source>
        <dbReference type="ARBA" id="ARBA00022679"/>
    </source>
</evidence>
<feature type="domain" description="SET" evidence="28">
    <location>
        <begin position="1653"/>
        <end position="1770"/>
    </location>
</feature>
<feature type="compositionally biased region" description="Polar residues" evidence="26">
    <location>
        <begin position="1013"/>
        <end position="1032"/>
    </location>
</feature>
<sequence length="2075" mass="229560">MNHSYKVGAKDGSECRPGPQCPQVTSCGLQHGAKKHSSSFGYSQREPSSSYSPLRRLQDLTAMVSRPDMSLQDRDFHGRAKAHVHGSEFGLGLVQSPQPFVRGADDGVFRNVQNLDRNGFSPVSSDSLEHISPIPNGFLHFESSLFDSGDSKDDHEEEERVAPFKPSARKCQKRDSANAKSFSGSGLNLTLNRHERFNPVSKSTPQPAPDPSPSSPSLPVDVMLRDFDSSDGYSDSDCDLPSTENCASMFNVGRSQRPSSPSSTYSDPSDSPKKKPLPEVKFTVGDVVWAKFNRRPWWPCRISIDPLSESHTRMKEPSSRPCRMYFVRTFGEIVDQAWVSGKATYAFEGGQQFEKLPMRQGRQRDKGYKYMVPKRLMPLWKASVLEAEAALPEYLRSKLQLPSVREIHCPVPEERTCTSPAFPDLHLSSQSPVFSNGHDLPVVGSPKTKEGSKKKSSAKRKNRSLPKSPDKIKDELFSKPTSGPTPAVPKPPAAPTNDPASDSRDCPYSDIDSVPRILCPKRSEEQLKGGSDKKLCAEPKASASKKAKKVRDTEKGAASSTKHKPNNKPAMKKQRYAASNGRNLCSTSPGLSDGTFEMHSFYLPASCGLMSRALANYDGSEGKGDLDSSLESRSSSSDEPESFSPTPDVSESAEHQWQVKTETVGDPTHPMSQRCGGSSNPTLLKFTRIRSHKEAFQNGSHLNSRDFTFRPAEFPVAGLKIKKESSLSCSSSSSVSSTSPSPLEVFREPKDLSLHPLVKDECGSDDPNSKYKFTTYLMLLKDLHDTREKEGRPLTLPPTSPSALIKQEPSLLPTQPHPDRATPNTVHKNDGQTPGVQNGPQRKPTSSQKPNRSKPKSTGKKEAQKPDAGNSLLPLVSDHKKQNSLDVVDARAAPTEKLSKSQSDSGLDSSGKGTMSAVAPKKRWQTFDAEVEDRTKPKNNQSSVLEQDRVVPPARLNGVFEESHRSPQVNATERKESSECKRLRKPSKRLIEWSEEYEQIFISKKKTRKTPESSKAASSINNTNVAEQTLNPPQADGVSSAAGQPPDAWTTEPSQLALDQADSVLPSPPPSTPHDAPTVEAEWVEKKTASSERKRPRKPTSKALESAFEDELVWIPKKKEYKQQGQWSEEAAVKDVQKNEVPGDTLSGPPSKPGIPPRPADAQTPVKRPATPSVFQSRTPGENRSPAEPKTDERKPHDNPGPLHAEVFGAAPSDDVVQARDSFSAETALSNSKKVSEKGGGGGGGGGGGASLKENVCQVCEKTGELLLCEGQCCGAFHLQCIGLSETPKGRFICQECTTGVHTCFVCKKPGEDVRRCMIPVCGKFYHMECIMKFTPTTQQNRGFRCSLHVCLSCYITNPANPSSSKGRLTRCVRCPVAYHANDYCMAAGSVPLANNSFLCPNHFTPRKGCKNHEHINVSWCFVCSEGGSLLCCESCPAAFHRECLNIDMPKESWYCNDCRAGKKPHYKDILWVKVGRYRWWPAEVTQPKNVPENISRLRHEVGEFPVHFFGSKDYVWTYQARCFPYMEGDAQNKEKMGKGTDAVYKKALNEAAERFRELQAEKEMRQLQEDRKNDKKPPPYRHIKVNRPVGKVQIVTADLSEIPRCNCKATDENPCGMDSECINRMLMYECHPQVCAAGERCQNQCFTKREYTTVEIFRTLSRGWGLRSISDIKKGAFVSEYVGEVIDEEECRARIRHAQENDISNFYMLTLDKDRIIDAGPKGNQARFMNHCCQPNCETQKWTVNGDTRVGLFALVDVPAGVELTFNYNLECLGNGKTVCKCGAPNCSGFLGVRPKNQPPSEDKARKGKKKMSAKRKSQLQVVKEREDECFYCGDGGQIISCKKPGCPKVYHADCLNLSKRPAGRWECPWHQCNECGKEAASFCEMCPSSYCKQHRDGMLFISKLDGKLSCSEHDPCGPDPLEPGEIREYMPALSPPPNATKCRLTSPTAELYIPPAPRRTPYSSRRLPFDDEVVLDEDLFSASSPSKGAKDNTTAEVEDGEVVEGLSGGEDVGLEVIGDEDEDGEVDYDDDFDDEDEEEDYEKSWYGDEGDDENCVDEDFDAEGLEDESYRGK</sequence>
<feature type="region of interest" description="Disordered" evidence="26">
    <location>
        <begin position="1"/>
        <end position="55"/>
    </location>
</feature>
<keyword evidence="9" id="KW-0808">Transferase</keyword>
<keyword evidence="14" id="KW-0862">Zinc</keyword>
<evidence type="ECO:0000259" key="30">
    <source>
        <dbReference type="PROSITE" id="PS50868"/>
    </source>
</evidence>
<evidence type="ECO:0000256" key="4">
    <source>
        <dbReference type="ARBA" id="ARBA00022454"/>
    </source>
</evidence>
<keyword evidence="13 25" id="KW-0863">Zinc-finger</keyword>
<dbReference type="PROSITE" id="PS50868">
    <property type="entry name" value="POST_SET"/>
    <property type="match status" value="1"/>
</dbReference>
<dbReference type="InterPro" id="IPR055198">
    <property type="entry name" value="NSD_PHD"/>
</dbReference>
<proteinExistence type="predicted"/>
<dbReference type="InterPro" id="IPR001214">
    <property type="entry name" value="SET_dom"/>
</dbReference>
<reference evidence="32" key="1">
    <citation type="journal article" date="2016" name="Nat. Commun.">
        <title>The channel catfish genome sequence provides insights into the evolution of scale formation in teleosts.</title>
        <authorList>
            <person name="Liu Z."/>
            <person name="Liu S."/>
            <person name="Yao J."/>
            <person name="Bao L."/>
            <person name="Zhang J."/>
            <person name="Li Y."/>
            <person name="Jiang C."/>
            <person name="Sun L."/>
            <person name="Wang R."/>
            <person name="Zhang Y."/>
            <person name="Zhou T."/>
            <person name="Zeng Q."/>
            <person name="Fu Q."/>
            <person name="Gao S."/>
            <person name="Li N."/>
            <person name="Koren S."/>
            <person name="Jiang Y."/>
            <person name="Zimin A."/>
            <person name="Xu P."/>
            <person name="Phillippy A.M."/>
            <person name="Geng X."/>
            <person name="Song L."/>
            <person name="Sun F."/>
            <person name="Li C."/>
            <person name="Wang X."/>
            <person name="Chen A."/>
            <person name="Jin Y."/>
            <person name="Yuan Z."/>
            <person name="Yang Y."/>
            <person name="Tan S."/>
            <person name="Peatman E."/>
            <person name="Lu J."/>
            <person name="Qin Z."/>
            <person name="Dunham R."/>
            <person name="Li Z."/>
            <person name="Sonstegard T."/>
            <person name="Feng J."/>
            <person name="Danzmann R.G."/>
            <person name="Schroeder S."/>
            <person name="Scheffler B."/>
            <person name="Duke M.V."/>
            <person name="Ballard L."/>
            <person name="Kucuktas H."/>
            <person name="Kaltenboeck L."/>
            <person name="Liu H."/>
            <person name="Armbruster J."/>
            <person name="Xie Y."/>
            <person name="Kirby M.L."/>
            <person name="Tian Y."/>
            <person name="Flanagan M.E."/>
            <person name="Mu W."/>
            <person name="Waldbieser G.C."/>
        </authorList>
    </citation>
    <scope>NUCLEOTIDE SEQUENCE [LARGE SCALE GENOMIC DNA]</scope>
    <source>
        <strain evidence="32">SDA103</strain>
    </source>
</reference>
<dbReference type="InterPro" id="IPR006560">
    <property type="entry name" value="AWS_dom"/>
</dbReference>
<dbReference type="Pfam" id="PF23011">
    <property type="entry name" value="PHD-1st_NSD"/>
    <property type="match status" value="1"/>
</dbReference>
<dbReference type="Pfam" id="PF17907">
    <property type="entry name" value="AWS"/>
    <property type="match status" value="1"/>
</dbReference>
<evidence type="ECO:0000256" key="8">
    <source>
        <dbReference type="ARBA" id="ARBA00022603"/>
    </source>
</evidence>
<feature type="compositionally biased region" description="Polar residues" evidence="26">
    <location>
        <begin position="822"/>
        <end position="850"/>
    </location>
</feature>
<feature type="compositionally biased region" description="Pro residues" evidence="26">
    <location>
        <begin position="1150"/>
        <end position="1159"/>
    </location>
</feature>
<dbReference type="Pfam" id="PF00855">
    <property type="entry name" value="PWWP"/>
    <property type="match status" value="2"/>
</dbReference>
<dbReference type="Pfam" id="PF23004">
    <property type="entry name" value="PHDvar_NSD"/>
    <property type="match status" value="1"/>
</dbReference>
<dbReference type="Pfam" id="PF22908">
    <property type="entry name" value="PHD_NSD"/>
    <property type="match status" value="1"/>
</dbReference>
<dbReference type="PROSITE" id="PS50016">
    <property type="entry name" value="ZF_PHD_2"/>
    <property type="match status" value="2"/>
</dbReference>
<feature type="region of interest" description="Disordered" evidence="26">
    <location>
        <begin position="1796"/>
        <end position="1818"/>
    </location>
</feature>
<dbReference type="Gene3D" id="2.170.270.10">
    <property type="entry name" value="SET domain"/>
    <property type="match status" value="1"/>
</dbReference>
<keyword evidence="5" id="KW-0678">Repressor</keyword>
<dbReference type="SMART" id="SM00249">
    <property type="entry name" value="PHD"/>
    <property type="match status" value="5"/>
</dbReference>
<keyword evidence="16" id="KW-0156">Chromatin regulator</keyword>
<dbReference type="FunFam" id="3.30.40.10:FF:000106">
    <property type="entry name" value="Histone-lysine N-methyltransferase"/>
    <property type="match status" value="1"/>
</dbReference>
<dbReference type="KEGG" id="ipu:108274654"/>
<evidence type="ECO:0000256" key="3">
    <source>
        <dbReference type="ARBA" id="ARBA00018028"/>
    </source>
</evidence>
<feature type="compositionally biased region" description="Basic and acidic residues" evidence="26">
    <location>
        <begin position="1185"/>
        <end position="1198"/>
    </location>
</feature>
<dbReference type="CDD" id="cd19210">
    <property type="entry name" value="SET_NSD1"/>
    <property type="match status" value="1"/>
</dbReference>
<feature type="compositionally biased region" description="Basic and acidic residues" evidence="26">
    <location>
        <begin position="1083"/>
        <end position="1093"/>
    </location>
</feature>
<dbReference type="GO" id="GO:0006355">
    <property type="term" value="P:regulation of DNA-templated transcription"/>
    <property type="evidence" value="ECO:0007669"/>
    <property type="project" value="UniProtKB-ARBA"/>
</dbReference>
<dbReference type="InterPro" id="IPR001965">
    <property type="entry name" value="Znf_PHD"/>
</dbReference>
<dbReference type="InterPro" id="IPR041306">
    <property type="entry name" value="C5HCH"/>
</dbReference>
<keyword evidence="19" id="KW-0804">Transcription</keyword>
<feature type="compositionally biased region" description="Basic and acidic residues" evidence="26">
    <location>
        <begin position="1564"/>
        <end position="1578"/>
    </location>
</feature>
<keyword evidence="6" id="KW-1017">Isopeptide bond</keyword>
<feature type="compositionally biased region" description="Polar residues" evidence="26">
    <location>
        <begin position="178"/>
        <end position="191"/>
    </location>
</feature>
<evidence type="ECO:0000256" key="2">
    <source>
        <dbReference type="ARBA" id="ARBA00004286"/>
    </source>
</evidence>
<dbReference type="PANTHER" id="PTHR22884">
    <property type="entry name" value="SET DOMAIN PROTEINS"/>
    <property type="match status" value="1"/>
</dbReference>
<dbReference type="PROSITE" id="PS51215">
    <property type="entry name" value="AWS"/>
    <property type="match status" value="1"/>
</dbReference>
<dbReference type="SMART" id="SM00293">
    <property type="entry name" value="PWWP"/>
    <property type="match status" value="1"/>
</dbReference>
<feature type="compositionally biased region" description="Acidic residues" evidence="26">
    <location>
        <begin position="2050"/>
        <end position="2069"/>
    </location>
</feature>
<dbReference type="FunFam" id="3.30.40.10:FF:000093">
    <property type="entry name" value="Histone-lysine N-methyltransferase"/>
    <property type="match status" value="1"/>
</dbReference>
<feature type="domain" description="PHD-type" evidence="27">
    <location>
        <begin position="1418"/>
        <end position="1462"/>
    </location>
</feature>
<dbReference type="OMA" id="TFEMHSF"/>
<dbReference type="InterPro" id="IPR019787">
    <property type="entry name" value="Znf_PHD-finger"/>
</dbReference>
<evidence type="ECO:0000256" key="5">
    <source>
        <dbReference type="ARBA" id="ARBA00022491"/>
    </source>
</evidence>
<dbReference type="EC" id="2.1.1.357" evidence="22"/>
<dbReference type="GO" id="GO:0005654">
    <property type="term" value="C:nucleoplasm"/>
    <property type="evidence" value="ECO:0007669"/>
    <property type="project" value="UniProtKB-ARBA"/>
</dbReference>